<proteinExistence type="predicted"/>
<gene>
    <name evidence="1" type="ORF">GWI33_018860</name>
</gene>
<evidence type="ECO:0000313" key="1">
    <source>
        <dbReference type="EMBL" id="KAF7267959.1"/>
    </source>
</evidence>
<accession>A0A834M7L4</accession>
<reference evidence="1" key="1">
    <citation type="submission" date="2020-08" db="EMBL/GenBank/DDBJ databases">
        <title>Genome sequencing and assembly of the red palm weevil Rhynchophorus ferrugineus.</title>
        <authorList>
            <person name="Dias G.B."/>
            <person name="Bergman C.M."/>
            <person name="Manee M."/>
        </authorList>
    </citation>
    <scope>NUCLEOTIDE SEQUENCE</scope>
    <source>
        <strain evidence="1">AA-2017</strain>
        <tissue evidence="1">Whole larva</tissue>
    </source>
</reference>
<comment type="caution">
    <text evidence="1">The sequence shown here is derived from an EMBL/GenBank/DDBJ whole genome shotgun (WGS) entry which is preliminary data.</text>
</comment>
<organism evidence="1 2">
    <name type="scientific">Rhynchophorus ferrugineus</name>
    <name type="common">Red palm weevil</name>
    <name type="synonym">Curculio ferrugineus</name>
    <dbReference type="NCBI Taxonomy" id="354439"/>
    <lineage>
        <taxon>Eukaryota</taxon>
        <taxon>Metazoa</taxon>
        <taxon>Ecdysozoa</taxon>
        <taxon>Arthropoda</taxon>
        <taxon>Hexapoda</taxon>
        <taxon>Insecta</taxon>
        <taxon>Pterygota</taxon>
        <taxon>Neoptera</taxon>
        <taxon>Endopterygota</taxon>
        <taxon>Coleoptera</taxon>
        <taxon>Polyphaga</taxon>
        <taxon>Cucujiformia</taxon>
        <taxon>Curculionidae</taxon>
        <taxon>Dryophthorinae</taxon>
        <taxon>Rhynchophorus</taxon>
    </lineage>
</organism>
<dbReference type="Proteomes" id="UP000625711">
    <property type="component" value="Unassembled WGS sequence"/>
</dbReference>
<name>A0A834M7L4_RHYFE</name>
<dbReference type="EMBL" id="JAACXV010014362">
    <property type="protein sequence ID" value="KAF7267959.1"/>
    <property type="molecule type" value="Genomic_DNA"/>
</dbReference>
<protein>
    <submittedName>
        <fullName evidence="1">Uncharacterized protein</fullName>
    </submittedName>
</protein>
<dbReference type="AlphaFoldDB" id="A0A834M7L4"/>
<sequence length="79" mass="8847">MLEMNDDGGMKTMGFISNHKIDYDDSITGTRNSHSMWCDAIGRIINTGGQSLIIIEMKTLSQVLGILGFQYLRVFLYLG</sequence>
<evidence type="ECO:0000313" key="2">
    <source>
        <dbReference type="Proteomes" id="UP000625711"/>
    </source>
</evidence>
<keyword evidence="2" id="KW-1185">Reference proteome</keyword>